<sequence>MKRIKIALVIATLEIGGAEKQLAELASRLDRTGFEPIVLCLRQTGPVAERLREAGVPVHYLDKRGKLDPGLIFRLAALLRRERPDILHSWMFTANTYGRLAAGLAGIPSIIAAERGADHWKRWYHFAIDRRLLKKTDRLLAVSEGVREFYARRLAISQERITVITNGVDLKRFRAFRPPRPIDPGLVLSAGRLAEQKGFLDLVRAARMVIDRKPGTRFTVLGEGPERPRLEAEIRRLGLERSFRLPGETADIRPCLFEAGLFVLPSLYEGMPNAVLEAMAAGKPVIATRVEGSREAVLDNRTGRLVTPAAPAELAAAILDLLADPARAAEWGEAGRRRVEAEYNLDSIIKEYESLYRELVKSKTTGPGKNALER</sequence>
<dbReference type="PANTHER" id="PTHR12526">
    <property type="entry name" value="GLYCOSYLTRANSFERASE"/>
    <property type="match status" value="1"/>
</dbReference>
<dbReference type="InterPro" id="IPR028098">
    <property type="entry name" value="Glyco_trans_4-like_N"/>
</dbReference>
<evidence type="ECO:0000313" key="2">
    <source>
        <dbReference type="EMBL" id="OPZ91628.1"/>
    </source>
</evidence>
<gene>
    <name evidence="2" type="ORF">BWY73_01043</name>
</gene>
<organism evidence="2 3">
    <name type="scientific">candidate division TA06 bacterium ADurb.Bin417</name>
    <dbReference type="NCBI Taxonomy" id="1852828"/>
    <lineage>
        <taxon>Bacteria</taxon>
        <taxon>Bacteria division TA06</taxon>
    </lineage>
</organism>
<dbReference type="EMBL" id="MWAK01000160">
    <property type="protein sequence ID" value="OPZ91628.1"/>
    <property type="molecule type" value="Genomic_DNA"/>
</dbReference>
<dbReference type="PANTHER" id="PTHR12526:SF638">
    <property type="entry name" value="SPORE COAT PROTEIN SA"/>
    <property type="match status" value="1"/>
</dbReference>
<dbReference type="Proteomes" id="UP000485484">
    <property type="component" value="Unassembled WGS sequence"/>
</dbReference>
<reference evidence="2 3" key="1">
    <citation type="submission" date="2017-02" db="EMBL/GenBank/DDBJ databases">
        <title>Delving into the versatile metabolic prowess of the omnipresent phylum Bacteroidetes.</title>
        <authorList>
            <person name="Nobu M.K."/>
            <person name="Mei R."/>
            <person name="Narihiro T."/>
            <person name="Kuroda K."/>
            <person name="Liu W.-T."/>
        </authorList>
    </citation>
    <scope>NUCLEOTIDE SEQUENCE [LARGE SCALE GENOMIC DNA]</scope>
    <source>
        <strain evidence="2">ADurb.Bin417</strain>
    </source>
</reference>
<dbReference type="AlphaFoldDB" id="A0A1V5MEH8"/>
<keyword evidence="2" id="KW-0328">Glycosyltransferase</keyword>
<keyword evidence="2" id="KW-0808">Transferase</keyword>
<dbReference type="Gene3D" id="3.40.50.2000">
    <property type="entry name" value="Glycogen Phosphorylase B"/>
    <property type="match status" value="2"/>
</dbReference>
<dbReference type="SUPFAM" id="SSF53756">
    <property type="entry name" value="UDP-Glycosyltransferase/glycogen phosphorylase"/>
    <property type="match status" value="1"/>
</dbReference>
<accession>A0A1V5MEH8</accession>
<proteinExistence type="predicted"/>
<dbReference type="Pfam" id="PF13692">
    <property type="entry name" value="Glyco_trans_1_4"/>
    <property type="match status" value="1"/>
</dbReference>
<comment type="caution">
    <text evidence="2">The sequence shown here is derived from an EMBL/GenBank/DDBJ whole genome shotgun (WGS) entry which is preliminary data.</text>
</comment>
<dbReference type="EC" id="2.4.1.11" evidence="2"/>
<dbReference type="GO" id="GO:0004373">
    <property type="term" value="F:alpha-1,4-glucan glucosyltransferase (UDP-glucose donor) activity"/>
    <property type="evidence" value="ECO:0007669"/>
    <property type="project" value="UniProtKB-EC"/>
</dbReference>
<name>A0A1V5MEH8_UNCT6</name>
<protein>
    <submittedName>
        <fullName evidence="2">Glycogen synthase</fullName>
        <ecNumber evidence="2">2.4.1.11</ecNumber>
    </submittedName>
</protein>
<evidence type="ECO:0000259" key="1">
    <source>
        <dbReference type="Pfam" id="PF13439"/>
    </source>
</evidence>
<dbReference type="Pfam" id="PF13439">
    <property type="entry name" value="Glyco_transf_4"/>
    <property type="match status" value="1"/>
</dbReference>
<feature type="domain" description="Glycosyltransferase subfamily 4-like N-terminal" evidence="1">
    <location>
        <begin position="15"/>
        <end position="172"/>
    </location>
</feature>
<evidence type="ECO:0000313" key="3">
    <source>
        <dbReference type="Proteomes" id="UP000485484"/>
    </source>
</evidence>